<dbReference type="EMBL" id="SNRY01009311">
    <property type="protein sequence ID" value="KAA6307245.1"/>
    <property type="molecule type" value="Genomic_DNA"/>
</dbReference>
<feature type="non-terminal residue" evidence="1">
    <location>
        <position position="1"/>
    </location>
</feature>
<proteinExistence type="predicted"/>
<dbReference type="InterPro" id="IPR011249">
    <property type="entry name" value="Metalloenz_LuxS/M16"/>
</dbReference>
<sequence length="214" mass="24502">KHEATPDNEKGNLGYLIELCVNQMICEMLNTRLSELRQLPRPPFINAHVYDGNFYVSKTKDAFTGVAVCKEGEIEDGITALLREIERARRFGFTESEYARIRSEYLRHLESAYNERDKRKNDSYVSEYVRLFLDNEPAPGIENEYALFNQIAPNISVQDLNRFLGQLITETNQVITLFLPDKEGLIYPDKEIILNILKQVKADGVIGVIHSNGC</sequence>
<gene>
    <name evidence="1" type="ORF">EZS27_041086</name>
</gene>
<dbReference type="AlphaFoldDB" id="A0A5J4PCM4"/>
<organism evidence="1">
    <name type="scientific">termite gut metagenome</name>
    <dbReference type="NCBI Taxonomy" id="433724"/>
    <lineage>
        <taxon>unclassified sequences</taxon>
        <taxon>metagenomes</taxon>
        <taxon>organismal metagenomes</taxon>
    </lineage>
</organism>
<reference evidence="1" key="1">
    <citation type="submission" date="2019-03" db="EMBL/GenBank/DDBJ databases">
        <title>Single cell metagenomics reveals metabolic interactions within the superorganism composed of flagellate Streblomastix strix and complex community of Bacteroidetes bacteria on its surface.</title>
        <authorList>
            <person name="Treitli S.C."/>
            <person name="Kolisko M."/>
            <person name="Husnik F."/>
            <person name="Keeling P."/>
            <person name="Hampl V."/>
        </authorList>
    </citation>
    <scope>NUCLEOTIDE SEQUENCE</scope>
    <source>
        <strain evidence="1">STM</strain>
    </source>
</reference>
<dbReference type="GO" id="GO:0046872">
    <property type="term" value="F:metal ion binding"/>
    <property type="evidence" value="ECO:0007669"/>
    <property type="project" value="InterPro"/>
</dbReference>
<evidence type="ECO:0000313" key="1">
    <source>
        <dbReference type="EMBL" id="KAA6307245.1"/>
    </source>
</evidence>
<accession>A0A5J4PCM4</accession>
<dbReference type="Gene3D" id="3.30.830.10">
    <property type="entry name" value="Metalloenzyme, LuxS/M16 peptidase-like"/>
    <property type="match status" value="1"/>
</dbReference>
<protein>
    <submittedName>
        <fullName evidence="1">Uncharacterized protein</fullName>
    </submittedName>
</protein>
<dbReference type="SUPFAM" id="SSF63411">
    <property type="entry name" value="LuxS/MPP-like metallohydrolase"/>
    <property type="match status" value="1"/>
</dbReference>
<name>A0A5J4PCM4_9ZZZZ</name>
<comment type="caution">
    <text evidence="1">The sequence shown here is derived from an EMBL/GenBank/DDBJ whole genome shotgun (WGS) entry which is preliminary data.</text>
</comment>